<dbReference type="HOGENOM" id="CLU_1454952_0_0_1"/>
<reference evidence="3 4" key="1">
    <citation type="journal article" date="2011" name="PLoS Pathog.">
        <title>Endophytic Life Strategies Decoded by Genome and Transcriptome Analyses of the Mutualistic Root Symbiont Piriformospora indica.</title>
        <authorList>
            <person name="Zuccaro A."/>
            <person name="Lahrmann U."/>
            <person name="Guldener U."/>
            <person name="Langen G."/>
            <person name="Pfiffi S."/>
            <person name="Biedenkopf D."/>
            <person name="Wong P."/>
            <person name="Samans B."/>
            <person name="Grimm C."/>
            <person name="Basiewicz M."/>
            <person name="Murat C."/>
            <person name="Martin F."/>
            <person name="Kogel K.H."/>
        </authorList>
    </citation>
    <scope>NUCLEOTIDE SEQUENCE [LARGE SCALE GENOMIC DNA]</scope>
    <source>
        <strain evidence="3 4">DSM 11827</strain>
    </source>
</reference>
<sequence length="186" mass="21374">MSAPVSQGDGTAARRNDMTRYSDITGPIYGAWVATMSLITLGLSAALFARFRPGARLFFGPLRNVYLYDMLVSLAALIFSLWLCIPRISRRAKLIILTIMTLLFLAAFGWTEHQHYYNAWRFRWYSTSTALVVFLGLIAFPLLLFWLIDMTLYLWRHRHHDDRDLERSKYPPPMTKEGPPPTTAAI</sequence>
<evidence type="ECO:0000256" key="2">
    <source>
        <dbReference type="SAM" id="Phobius"/>
    </source>
</evidence>
<organism evidence="3 4">
    <name type="scientific">Serendipita indica (strain DSM 11827)</name>
    <name type="common">Root endophyte fungus</name>
    <name type="synonym">Piriformospora indica</name>
    <dbReference type="NCBI Taxonomy" id="1109443"/>
    <lineage>
        <taxon>Eukaryota</taxon>
        <taxon>Fungi</taxon>
        <taxon>Dikarya</taxon>
        <taxon>Basidiomycota</taxon>
        <taxon>Agaricomycotina</taxon>
        <taxon>Agaricomycetes</taxon>
        <taxon>Sebacinales</taxon>
        <taxon>Serendipitaceae</taxon>
        <taxon>Serendipita</taxon>
    </lineage>
</organism>
<dbReference type="EMBL" id="CAFZ01000599">
    <property type="protein sequence ID" value="CCA76072.1"/>
    <property type="molecule type" value="Genomic_DNA"/>
</dbReference>
<feature type="transmembrane region" description="Helical" evidence="2">
    <location>
        <begin position="28"/>
        <end position="49"/>
    </location>
</feature>
<feature type="region of interest" description="Disordered" evidence="1">
    <location>
        <begin position="164"/>
        <end position="186"/>
    </location>
</feature>
<feature type="transmembrane region" description="Helical" evidence="2">
    <location>
        <begin position="92"/>
        <end position="110"/>
    </location>
</feature>
<evidence type="ECO:0000313" key="3">
    <source>
        <dbReference type="EMBL" id="CCA76072.1"/>
    </source>
</evidence>
<dbReference type="Proteomes" id="UP000007148">
    <property type="component" value="Unassembled WGS sequence"/>
</dbReference>
<keyword evidence="2" id="KW-0812">Transmembrane</keyword>
<evidence type="ECO:0000313" key="4">
    <source>
        <dbReference type="Proteomes" id="UP000007148"/>
    </source>
</evidence>
<keyword evidence="2" id="KW-1133">Transmembrane helix</keyword>
<evidence type="ECO:0000256" key="1">
    <source>
        <dbReference type="SAM" id="MobiDB-lite"/>
    </source>
</evidence>
<accession>G4TXM9</accession>
<dbReference type="InParanoid" id="G4TXM9"/>
<protein>
    <submittedName>
        <fullName evidence="3">Uncharacterized protein</fullName>
    </submittedName>
</protein>
<feature type="compositionally biased region" description="Pro residues" evidence="1">
    <location>
        <begin position="170"/>
        <end position="186"/>
    </location>
</feature>
<keyword evidence="2" id="KW-0472">Membrane</keyword>
<feature type="transmembrane region" description="Helical" evidence="2">
    <location>
        <begin position="130"/>
        <end position="155"/>
    </location>
</feature>
<name>G4TXM9_SERID</name>
<gene>
    <name evidence="3" type="ORF">PIIN_10072</name>
</gene>
<dbReference type="AlphaFoldDB" id="G4TXM9"/>
<comment type="caution">
    <text evidence="3">The sequence shown here is derived from an EMBL/GenBank/DDBJ whole genome shotgun (WGS) entry which is preliminary data.</text>
</comment>
<feature type="transmembrane region" description="Helical" evidence="2">
    <location>
        <begin position="65"/>
        <end position="85"/>
    </location>
</feature>
<keyword evidence="4" id="KW-1185">Reference proteome</keyword>
<proteinExistence type="predicted"/>